<sequence>MKRLLSRRPSPRPPPPFSGAVDRRSGPFPAPTERLRSLCSIDLTLQEFFHSPPTTSTMGGGTGSSVSDAASACNLKKEQAGRAAMSMEEFKIPNPTFSFKTHPESYHWNINCLTLADRKVLCTDQSGRSFLFDADTSHLVTMPNLNKPKSNPISLVVPSNSIDSEHNHSSGGSIYIMETIPDPERGSSEQPSDQFEALFHNKPTMTSSDWQQIPPPLFVRDPSYWHTHPKITSYAMVGGGSQGPYICISVEEAGTYCMDTKSHTWTHIGKWTLPFHGKVEYEPELKLWFGISAESGFFAAADLSNISTMDSQPQLISDWKELDPLEDWEESQDPQIVNLGSGWFCIARYFETMSRDLIDQNIVVLTGVKVVPHVLDDSCSSSGSSGLNEEVDLEVTMLKSRYHISKTTTIEAVF</sequence>
<dbReference type="OrthoDB" id="646432at2759"/>
<feature type="compositionally biased region" description="Basic residues" evidence="1">
    <location>
        <begin position="1"/>
        <end position="10"/>
    </location>
</feature>
<feature type="region of interest" description="Disordered" evidence="1">
    <location>
        <begin position="1"/>
        <end position="29"/>
    </location>
</feature>
<protein>
    <submittedName>
        <fullName evidence="2">Uncharacterized protein</fullName>
    </submittedName>
</protein>
<evidence type="ECO:0000313" key="2">
    <source>
        <dbReference type="EMBL" id="TVU37924.1"/>
    </source>
</evidence>
<name>A0A5J9VR78_9POAL</name>
<organism evidence="2 3">
    <name type="scientific">Eragrostis curvula</name>
    <name type="common">weeping love grass</name>
    <dbReference type="NCBI Taxonomy" id="38414"/>
    <lineage>
        <taxon>Eukaryota</taxon>
        <taxon>Viridiplantae</taxon>
        <taxon>Streptophyta</taxon>
        <taxon>Embryophyta</taxon>
        <taxon>Tracheophyta</taxon>
        <taxon>Spermatophyta</taxon>
        <taxon>Magnoliopsida</taxon>
        <taxon>Liliopsida</taxon>
        <taxon>Poales</taxon>
        <taxon>Poaceae</taxon>
        <taxon>PACMAD clade</taxon>
        <taxon>Chloridoideae</taxon>
        <taxon>Eragrostideae</taxon>
        <taxon>Eragrostidinae</taxon>
        <taxon>Eragrostis</taxon>
    </lineage>
</organism>
<dbReference type="Pfam" id="PF07893">
    <property type="entry name" value="DUF1668"/>
    <property type="match status" value="1"/>
</dbReference>
<dbReference type="Proteomes" id="UP000324897">
    <property type="component" value="Chromosome 4"/>
</dbReference>
<dbReference type="Gramene" id="TVU37924">
    <property type="protein sequence ID" value="TVU37924"/>
    <property type="gene ID" value="EJB05_11268"/>
</dbReference>
<keyword evidence="3" id="KW-1185">Reference proteome</keyword>
<evidence type="ECO:0000313" key="3">
    <source>
        <dbReference type="Proteomes" id="UP000324897"/>
    </source>
</evidence>
<accession>A0A5J9VR78</accession>
<comment type="caution">
    <text evidence="2">The sequence shown here is derived from an EMBL/GenBank/DDBJ whole genome shotgun (WGS) entry which is preliminary data.</text>
</comment>
<proteinExistence type="predicted"/>
<dbReference type="AlphaFoldDB" id="A0A5J9VR78"/>
<gene>
    <name evidence="2" type="ORF">EJB05_11268</name>
</gene>
<dbReference type="EMBL" id="RWGY01000007">
    <property type="protein sequence ID" value="TVU37924.1"/>
    <property type="molecule type" value="Genomic_DNA"/>
</dbReference>
<evidence type="ECO:0000256" key="1">
    <source>
        <dbReference type="SAM" id="MobiDB-lite"/>
    </source>
</evidence>
<reference evidence="2 3" key="1">
    <citation type="journal article" date="2019" name="Sci. Rep.">
        <title>A high-quality genome of Eragrostis curvula grass provides insights into Poaceae evolution and supports new strategies to enhance forage quality.</title>
        <authorList>
            <person name="Carballo J."/>
            <person name="Santos B.A.C.M."/>
            <person name="Zappacosta D."/>
            <person name="Garbus I."/>
            <person name="Selva J.P."/>
            <person name="Gallo C.A."/>
            <person name="Diaz A."/>
            <person name="Albertini E."/>
            <person name="Caccamo M."/>
            <person name="Echenique V."/>
        </authorList>
    </citation>
    <scope>NUCLEOTIDE SEQUENCE [LARGE SCALE GENOMIC DNA]</scope>
    <source>
        <strain evidence="3">cv. Victoria</strain>
        <tissue evidence="2">Leaf</tissue>
    </source>
</reference>
<dbReference type="InterPro" id="IPR012871">
    <property type="entry name" value="DUF1668_ORYSA"/>
</dbReference>
<dbReference type="PANTHER" id="PTHR33085:SF145">
    <property type="entry name" value="OS05G0302200 PROTEIN"/>
    <property type="match status" value="1"/>
</dbReference>
<dbReference type="PANTHER" id="PTHR33085">
    <property type="entry name" value="OS12G0113100 PROTEIN-RELATED"/>
    <property type="match status" value="1"/>
</dbReference>